<evidence type="ECO:0000256" key="9">
    <source>
        <dbReference type="ARBA" id="ARBA00023065"/>
    </source>
</evidence>
<keyword evidence="7 11" id="KW-0630">Potassium</keyword>
<evidence type="ECO:0000256" key="1">
    <source>
        <dbReference type="ARBA" id="ARBA00022448"/>
    </source>
</evidence>
<dbReference type="InterPro" id="IPR003820">
    <property type="entry name" value="KdpC"/>
</dbReference>
<evidence type="ECO:0000256" key="2">
    <source>
        <dbReference type="ARBA" id="ARBA00022475"/>
    </source>
</evidence>
<feature type="transmembrane region" description="Helical" evidence="11">
    <location>
        <begin position="12"/>
        <end position="35"/>
    </location>
</feature>
<gene>
    <name evidence="11" type="primary">kdpC</name>
    <name evidence="13" type="ORF">GCM10009613_57840</name>
</gene>
<keyword evidence="8 11" id="KW-1133">Transmembrane helix</keyword>
<proteinExistence type="inferred from homology"/>
<evidence type="ECO:0000256" key="5">
    <source>
        <dbReference type="ARBA" id="ARBA00022741"/>
    </source>
</evidence>
<evidence type="ECO:0000256" key="6">
    <source>
        <dbReference type="ARBA" id="ARBA00022840"/>
    </source>
</evidence>
<name>A0ABP4IZ06_9PSEU</name>
<keyword evidence="6 11" id="KW-0067">ATP-binding</keyword>
<evidence type="ECO:0000313" key="14">
    <source>
        <dbReference type="Proteomes" id="UP001501414"/>
    </source>
</evidence>
<evidence type="ECO:0000256" key="3">
    <source>
        <dbReference type="ARBA" id="ARBA00022538"/>
    </source>
</evidence>
<dbReference type="Pfam" id="PF02669">
    <property type="entry name" value="KdpC"/>
    <property type="match status" value="1"/>
</dbReference>
<reference evidence="14" key="1">
    <citation type="journal article" date="2019" name="Int. J. Syst. Evol. Microbiol.">
        <title>The Global Catalogue of Microorganisms (GCM) 10K type strain sequencing project: providing services to taxonomists for standard genome sequencing and annotation.</title>
        <authorList>
            <consortium name="The Broad Institute Genomics Platform"/>
            <consortium name="The Broad Institute Genome Sequencing Center for Infectious Disease"/>
            <person name="Wu L."/>
            <person name="Ma J."/>
        </authorList>
    </citation>
    <scope>NUCLEOTIDE SEQUENCE [LARGE SCALE GENOMIC DNA]</scope>
    <source>
        <strain evidence="14">JCM 11896</strain>
    </source>
</reference>
<evidence type="ECO:0000313" key="13">
    <source>
        <dbReference type="EMBL" id="GAA1400675.1"/>
    </source>
</evidence>
<comment type="similarity">
    <text evidence="11">Belongs to the KdpC family.</text>
</comment>
<keyword evidence="14" id="KW-1185">Reference proteome</keyword>
<comment type="function">
    <text evidence="11">Part of the high-affinity ATP-driven potassium transport (or Kdp) system, which catalyzes the hydrolysis of ATP coupled with the electrogenic transport of potassium into the cytoplasm. This subunit acts as a catalytic chaperone that increases the ATP-binding affinity of the ATP-hydrolyzing subunit KdpB by the formation of a transient KdpB/KdpC/ATP ternary complex.</text>
</comment>
<comment type="subunit">
    <text evidence="11">The system is composed of three essential subunits: KdpA, KdpB and KdpC.</text>
</comment>
<accession>A0ABP4IZ06</accession>
<evidence type="ECO:0000256" key="10">
    <source>
        <dbReference type="ARBA" id="ARBA00023136"/>
    </source>
</evidence>
<keyword evidence="3 11" id="KW-0633">Potassium transport</keyword>
<keyword evidence="1 11" id="KW-0813">Transport</keyword>
<dbReference type="PANTHER" id="PTHR30042:SF2">
    <property type="entry name" value="POTASSIUM-TRANSPORTING ATPASE KDPC SUBUNIT"/>
    <property type="match status" value="1"/>
</dbReference>
<evidence type="ECO:0000256" key="7">
    <source>
        <dbReference type="ARBA" id="ARBA00022958"/>
    </source>
</evidence>
<keyword evidence="9 11" id="KW-0406">Ion transport</keyword>
<keyword evidence="5 11" id="KW-0547">Nucleotide-binding</keyword>
<evidence type="ECO:0000256" key="12">
    <source>
        <dbReference type="SAM" id="MobiDB-lite"/>
    </source>
</evidence>
<evidence type="ECO:0000256" key="8">
    <source>
        <dbReference type="ARBA" id="ARBA00022989"/>
    </source>
</evidence>
<feature type="region of interest" description="Disordered" evidence="12">
    <location>
        <begin position="79"/>
        <end position="104"/>
    </location>
</feature>
<dbReference type="EMBL" id="BAAAJK010000051">
    <property type="protein sequence ID" value="GAA1400675.1"/>
    <property type="molecule type" value="Genomic_DNA"/>
</dbReference>
<dbReference type="PANTHER" id="PTHR30042">
    <property type="entry name" value="POTASSIUM-TRANSPORTING ATPASE C CHAIN"/>
    <property type="match status" value="1"/>
</dbReference>
<dbReference type="HAMAP" id="MF_00276">
    <property type="entry name" value="KdpC"/>
    <property type="match status" value="1"/>
</dbReference>
<evidence type="ECO:0000256" key="11">
    <source>
        <dbReference type="HAMAP-Rule" id="MF_00276"/>
    </source>
</evidence>
<sequence>MLAILRRQAAAGLRLLLVMTVLCGVVYPLGIWAVARLPGLAGAAEGSLLTGAAGPTGSSLIGIDPVAADPAADPWFHTRPSASSADVLGPADPGTSGGSNAGGADPELLAAVTLRRELIAAREGIRPAAVPVDAVTASASGLDPHISPGYAALQAPRVARVTGLPPALVAELVAGATDGPTFGILGEPRVNVPDLNAAVREATVRGTAGTGDSAGVAPVARMVR</sequence>
<keyword evidence="2 11" id="KW-1003">Cell membrane</keyword>
<protein>
    <recommendedName>
        <fullName evidence="11">Potassium-transporting ATPase KdpC subunit</fullName>
    </recommendedName>
    <alternativeName>
        <fullName evidence="11">ATP phosphohydrolase [potassium-transporting] C chain</fullName>
    </alternativeName>
    <alternativeName>
        <fullName evidence="11">Potassium-binding and translocating subunit C</fullName>
    </alternativeName>
    <alternativeName>
        <fullName evidence="11">Potassium-translocating ATPase C chain</fullName>
    </alternativeName>
</protein>
<evidence type="ECO:0000256" key="4">
    <source>
        <dbReference type="ARBA" id="ARBA00022692"/>
    </source>
</evidence>
<dbReference type="Proteomes" id="UP001501414">
    <property type="component" value="Unassembled WGS sequence"/>
</dbReference>
<dbReference type="RefSeq" id="WP_344028518.1">
    <property type="nucleotide sequence ID" value="NZ_BAAAJK010000051.1"/>
</dbReference>
<dbReference type="PIRSF" id="PIRSF001296">
    <property type="entry name" value="K_ATPase_KdpC"/>
    <property type="match status" value="1"/>
</dbReference>
<comment type="subcellular location">
    <subcellularLocation>
        <location evidence="11">Cell membrane</location>
        <topology evidence="11">Single-pass membrane protein</topology>
    </subcellularLocation>
</comment>
<keyword evidence="10 11" id="KW-0472">Membrane</keyword>
<organism evidence="13 14">
    <name type="scientific">Pseudonocardia kongjuensis</name>
    <dbReference type="NCBI Taxonomy" id="102227"/>
    <lineage>
        <taxon>Bacteria</taxon>
        <taxon>Bacillati</taxon>
        <taxon>Actinomycetota</taxon>
        <taxon>Actinomycetes</taxon>
        <taxon>Pseudonocardiales</taxon>
        <taxon>Pseudonocardiaceae</taxon>
        <taxon>Pseudonocardia</taxon>
    </lineage>
</organism>
<keyword evidence="4 11" id="KW-0812">Transmembrane</keyword>
<comment type="caution">
    <text evidence="13">The sequence shown here is derived from an EMBL/GenBank/DDBJ whole genome shotgun (WGS) entry which is preliminary data.</text>
</comment>